<feature type="transmembrane region" description="Helical" evidence="6">
    <location>
        <begin position="142"/>
        <end position="164"/>
    </location>
</feature>
<dbReference type="InterPro" id="IPR007267">
    <property type="entry name" value="GtrA_DPMS_TM"/>
</dbReference>
<reference evidence="8 9" key="1">
    <citation type="journal article" date="2016" name="Nat. Commun.">
        <title>Thousands of microbial genomes shed light on interconnected biogeochemical processes in an aquifer system.</title>
        <authorList>
            <person name="Anantharaman K."/>
            <person name="Brown C.T."/>
            <person name="Hug L.A."/>
            <person name="Sharon I."/>
            <person name="Castelle C.J."/>
            <person name="Probst A.J."/>
            <person name="Thomas B.C."/>
            <person name="Singh A."/>
            <person name="Wilkins M.J."/>
            <person name="Karaoz U."/>
            <person name="Brodie E.L."/>
            <person name="Williams K.H."/>
            <person name="Hubbard S.S."/>
            <person name="Banfield J.F."/>
        </authorList>
    </citation>
    <scope>NUCLEOTIDE SEQUENCE [LARGE SCALE GENOMIC DNA]</scope>
</reference>
<evidence type="ECO:0000256" key="1">
    <source>
        <dbReference type="ARBA" id="ARBA00004141"/>
    </source>
</evidence>
<dbReference type="GO" id="GO:0005886">
    <property type="term" value="C:plasma membrane"/>
    <property type="evidence" value="ECO:0007669"/>
    <property type="project" value="TreeGrafter"/>
</dbReference>
<evidence type="ECO:0000313" key="9">
    <source>
        <dbReference type="Proteomes" id="UP000177235"/>
    </source>
</evidence>
<dbReference type="AlphaFoldDB" id="A0A1F5Q959"/>
<evidence type="ECO:0000259" key="7">
    <source>
        <dbReference type="Pfam" id="PF04138"/>
    </source>
</evidence>
<feature type="domain" description="GtrA/DPMS transmembrane" evidence="7">
    <location>
        <begin position="72"/>
        <end position="200"/>
    </location>
</feature>
<evidence type="ECO:0000256" key="4">
    <source>
        <dbReference type="ARBA" id="ARBA00022989"/>
    </source>
</evidence>
<feature type="transmembrane region" description="Helical" evidence="6">
    <location>
        <begin position="38"/>
        <end position="61"/>
    </location>
</feature>
<dbReference type="GO" id="GO:0000271">
    <property type="term" value="P:polysaccharide biosynthetic process"/>
    <property type="evidence" value="ECO:0007669"/>
    <property type="project" value="InterPro"/>
</dbReference>
<dbReference type="Pfam" id="PF04138">
    <property type="entry name" value="GtrA_DPMS_TM"/>
    <property type="match status" value="1"/>
</dbReference>
<dbReference type="PANTHER" id="PTHR38459:SF1">
    <property type="entry name" value="PROPHAGE BACTOPRENOL-LINKED GLUCOSE TRANSLOCASE HOMOLOG"/>
    <property type="match status" value="1"/>
</dbReference>
<evidence type="ECO:0000256" key="3">
    <source>
        <dbReference type="ARBA" id="ARBA00022692"/>
    </source>
</evidence>
<name>A0A1F5Q959_9BACT</name>
<comment type="subcellular location">
    <subcellularLocation>
        <location evidence="1">Membrane</location>
        <topology evidence="1">Multi-pass membrane protein</topology>
    </subcellularLocation>
</comment>
<comment type="caution">
    <text evidence="8">The sequence shown here is derived from an EMBL/GenBank/DDBJ whole genome shotgun (WGS) entry which is preliminary data.</text>
</comment>
<sequence>MRFAAKDFWSSIITGFVTGAIAWKIADFLEVQRIGGFSFAWLTVLVPVCWIIGVNFGYFLGQKIAFFNQFGKFVAVGFTNAAVDFGILYLLIAFSGVASGYYYAAFKALSFLIAALHSYLWNKFWVFDATATGQVGGELTKFFAVSVSAAIINVLVASGVVNILGPQLGLSHEAWAGIGAAIGSATALAVSFVGFRVIVFKK</sequence>
<feature type="transmembrane region" description="Helical" evidence="6">
    <location>
        <begin position="100"/>
        <end position="121"/>
    </location>
</feature>
<comment type="similarity">
    <text evidence="2">Belongs to the GtrA family.</text>
</comment>
<feature type="transmembrane region" description="Helical" evidence="6">
    <location>
        <begin position="7"/>
        <end position="26"/>
    </location>
</feature>
<evidence type="ECO:0000256" key="6">
    <source>
        <dbReference type="SAM" id="Phobius"/>
    </source>
</evidence>
<keyword evidence="5 6" id="KW-0472">Membrane</keyword>
<dbReference type="EMBL" id="MFFF01000027">
    <property type="protein sequence ID" value="OGE98724.1"/>
    <property type="molecule type" value="Genomic_DNA"/>
</dbReference>
<gene>
    <name evidence="8" type="ORF">A3J05_04665</name>
</gene>
<organism evidence="8 9">
    <name type="scientific">Candidatus Doudnabacteria bacterium RIFCSPLOWO2_02_FULL_48_13</name>
    <dbReference type="NCBI Taxonomy" id="1817845"/>
    <lineage>
        <taxon>Bacteria</taxon>
        <taxon>Candidatus Doudnaibacteriota</taxon>
    </lineage>
</organism>
<keyword evidence="4 6" id="KW-1133">Transmembrane helix</keyword>
<proteinExistence type="inferred from homology"/>
<dbReference type="InterPro" id="IPR051401">
    <property type="entry name" value="GtrA_CellWall_Glycosyl"/>
</dbReference>
<evidence type="ECO:0000256" key="5">
    <source>
        <dbReference type="ARBA" id="ARBA00023136"/>
    </source>
</evidence>
<keyword evidence="3 6" id="KW-0812">Transmembrane</keyword>
<dbReference type="PANTHER" id="PTHR38459">
    <property type="entry name" value="PROPHAGE BACTOPRENOL-LINKED GLUCOSE TRANSLOCASE HOMOLOG"/>
    <property type="match status" value="1"/>
</dbReference>
<accession>A0A1F5Q959</accession>
<evidence type="ECO:0000256" key="2">
    <source>
        <dbReference type="ARBA" id="ARBA00009399"/>
    </source>
</evidence>
<feature type="transmembrane region" description="Helical" evidence="6">
    <location>
        <begin position="176"/>
        <end position="199"/>
    </location>
</feature>
<dbReference type="Proteomes" id="UP000177235">
    <property type="component" value="Unassembled WGS sequence"/>
</dbReference>
<protein>
    <recommendedName>
        <fullName evidence="7">GtrA/DPMS transmembrane domain-containing protein</fullName>
    </recommendedName>
</protein>
<evidence type="ECO:0000313" key="8">
    <source>
        <dbReference type="EMBL" id="OGE98724.1"/>
    </source>
</evidence>
<feature type="transmembrane region" description="Helical" evidence="6">
    <location>
        <begin position="73"/>
        <end position="94"/>
    </location>
</feature>